<keyword evidence="10" id="KW-1185">Reference proteome</keyword>
<dbReference type="Proteomes" id="UP001174909">
    <property type="component" value="Unassembled WGS sequence"/>
</dbReference>
<evidence type="ECO:0000256" key="5">
    <source>
        <dbReference type="ARBA" id="ARBA00042797"/>
    </source>
</evidence>
<evidence type="ECO:0000256" key="4">
    <source>
        <dbReference type="ARBA" id="ARBA00041138"/>
    </source>
</evidence>
<organism evidence="9 10">
    <name type="scientific">Geodia barretti</name>
    <name type="common">Barrett's horny sponge</name>
    <dbReference type="NCBI Taxonomy" id="519541"/>
    <lineage>
        <taxon>Eukaryota</taxon>
        <taxon>Metazoa</taxon>
        <taxon>Porifera</taxon>
        <taxon>Demospongiae</taxon>
        <taxon>Heteroscleromorpha</taxon>
        <taxon>Tetractinellida</taxon>
        <taxon>Astrophorina</taxon>
        <taxon>Geodiidae</taxon>
        <taxon>Geodia</taxon>
    </lineage>
</organism>
<dbReference type="AlphaFoldDB" id="A0AA35RS04"/>
<protein>
    <recommendedName>
        <fullName evidence="4">Propionyl-CoA carboxylase beta chain, mitochondrial</fullName>
        <ecNumber evidence="2">6.4.1.3</ecNumber>
    </recommendedName>
    <alternativeName>
        <fullName evidence="5">Propanoyl-CoA:carbon dioxide ligase subunit beta</fullName>
    </alternativeName>
</protein>
<evidence type="ECO:0000256" key="1">
    <source>
        <dbReference type="ARBA" id="ARBA00005060"/>
    </source>
</evidence>
<dbReference type="InterPro" id="IPR034733">
    <property type="entry name" value="AcCoA_carboxyl_beta"/>
</dbReference>
<evidence type="ECO:0000256" key="6">
    <source>
        <dbReference type="ARBA" id="ARBA00048208"/>
    </source>
</evidence>
<feature type="domain" description="CoA carboxyltransferase N-terminal" evidence="8">
    <location>
        <begin position="13"/>
        <end position="270"/>
    </location>
</feature>
<name>A0AA35RS04_GEOBA</name>
<comment type="catalytic activity">
    <reaction evidence="6">
        <text>butanoyl-CoA + hydrogencarbonate + ATP = (2S)-ethylmalonyl-CoA + ADP + phosphate + H(+)</text>
        <dbReference type="Rhea" id="RHEA:59520"/>
        <dbReference type="ChEBI" id="CHEBI:15378"/>
        <dbReference type="ChEBI" id="CHEBI:17544"/>
        <dbReference type="ChEBI" id="CHEBI:30616"/>
        <dbReference type="ChEBI" id="CHEBI:43474"/>
        <dbReference type="ChEBI" id="CHEBI:57371"/>
        <dbReference type="ChEBI" id="CHEBI:60909"/>
        <dbReference type="ChEBI" id="CHEBI:456216"/>
    </reaction>
    <physiologicalReaction direction="left-to-right" evidence="6">
        <dbReference type="Rhea" id="RHEA:59521"/>
    </physiologicalReaction>
</comment>
<comment type="pathway">
    <text evidence="1">Metabolic intermediate metabolism; propanoyl-CoA degradation; succinyl-CoA from propanoyl-CoA: step 1/3.</text>
</comment>
<reference evidence="9" key="1">
    <citation type="submission" date="2023-03" db="EMBL/GenBank/DDBJ databases">
        <authorList>
            <person name="Steffen K."/>
            <person name="Cardenas P."/>
        </authorList>
    </citation>
    <scope>NUCLEOTIDE SEQUENCE</scope>
</reference>
<dbReference type="SUPFAM" id="SSF52096">
    <property type="entry name" value="ClpP/crotonase"/>
    <property type="match status" value="2"/>
</dbReference>
<evidence type="ECO:0000256" key="3">
    <source>
        <dbReference type="ARBA" id="ARBA00038567"/>
    </source>
</evidence>
<dbReference type="Gene3D" id="3.90.226.10">
    <property type="entry name" value="2-enoyl-CoA Hydratase, Chain A, domain 1"/>
    <property type="match status" value="1"/>
</dbReference>
<dbReference type="InterPro" id="IPR051047">
    <property type="entry name" value="AccD/PCCB"/>
</dbReference>
<comment type="caution">
    <text evidence="9">The sequence shown here is derived from an EMBL/GenBank/DDBJ whole genome shotgun (WGS) entry which is preliminary data.</text>
</comment>
<evidence type="ECO:0000256" key="7">
    <source>
        <dbReference type="ARBA" id="ARBA00049495"/>
    </source>
</evidence>
<proteinExistence type="predicted"/>
<evidence type="ECO:0000256" key="2">
    <source>
        <dbReference type="ARBA" id="ARBA00013050"/>
    </source>
</evidence>
<accession>A0AA35RS04</accession>
<comment type="catalytic activity">
    <reaction evidence="7">
        <text>propanoyl-CoA + hydrogencarbonate + ATP = (S)-methylmalonyl-CoA + ADP + phosphate + H(+)</text>
        <dbReference type="Rhea" id="RHEA:23720"/>
        <dbReference type="ChEBI" id="CHEBI:15378"/>
        <dbReference type="ChEBI" id="CHEBI:17544"/>
        <dbReference type="ChEBI" id="CHEBI:30616"/>
        <dbReference type="ChEBI" id="CHEBI:43474"/>
        <dbReference type="ChEBI" id="CHEBI:57327"/>
        <dbReference type="ChEBI" id="CHEBI:57392"/>
        <dbReference type="ChEBI" id="CHEBI:456216"/>
        <dbReference type="EC" id="6.4.1.3"/>
    </reaction>
    <physiologicalReaction direction="left-to-right" evidence="7">
        <dbReference type="Rhea" id="RHEA:23721"/>
    </physiologicalReaction>
</comment>
<gene>
    <name evidence="9" type="ORF">GBAR_LOCUS9473</name>
</gene>
<dbReference type="InterPro" id="IPR029045">
    <property type="entry name" value="ClpP/crotonase-like_dom_sf"/>
</dbReference>
<dbReference type="Pfam" id="PF01039">
    <property type="entry name" value="Carboxyl_trans"/>
    <property type="match status" value="1"/>
</dbReference>
<dbReference type="EMBL" id="CASHTH010001432">
    <property type="protein sequence ID" value="CAI8015257.1"/>
    <property type="molecule type" value="Genomic_DNA"/>
</dbReference>
<dbReference type="PROSITE" id="PS50980">
    <property type="entry name" value="COA_CT_NTER"/>
    <property type="match status" value="1"/>
</dbReference>
<sequence>MADETTAPDKSTPEAETLETKLAELEAQVLRGDPRAIDKQHGEGKLTARERIDKLVDPGTFTEEFMLAETQCTDFGMAERRRPTDGVVCGFARIDGRPVYLFAQDRTVLAGAVGSAHAAKIANGIRTARSLGMPCVGLYDSVGARIQEGLSVTSAIGEIFFENSIASGAIPQISAVMGPCIGVASYSPALTDFILMVRDTSQMFITGPPVIKEVLGEEVTMEELGGARIHSEVSGVADAVSADDEACLAQIRELLGFLPDNCNAPLPRKETGDDPERRLDGIEDLVPDDKRKPYDIVKVIKAVVDEASSWSSSAGSRATW</sequence>
<comment type="subunit">
    <text evidence="3">The holoenzyme is a dodecamer composed of 6 PCCA/alpha subunits and 6 PCCB/beta subunits.</text>
</comment>
<dbReference type="GO" id="GO:0004658">
    <property type="term" value="F:propionyl-CoA carboxylase activity"/>
    <property type="evidence" value="ECO:0007669"/>
    <property type="project" value="UniProtKB-EC"/>
</dbReference>
<evidence type="ECO:0000313" key="9">
    <source>
        <dbReference type="EMBL" id="CAI8015257.1"/>
    </source>
</evidence>
<dbReference type="PANTHER" id="PTHR43842">
    <property type="entry name" value="PROPIONYL-COA CARBOXYLASE BETA CHAIN"/>
    <property type="match status" value="1"/>
</dbReference>
<dbReference type="InterPro" id="IPR011762">
    <property type="entry name" value="COA_CT_N"/>
</dbReference>
<evidence type="ECO:0000259" key="8">
    <source>
        <dbReference type="PROSITE" id="PS50980"/>
    </source>
</evidence>
<evidence type="ECO:0000313" key="10">
    <source>
        <dbReference type="Proteomes" id="UP001174909"/>
    </source>
</evidence>
<dbReference type="EC" id="6.4.1.3" evidence="2"/>
<dbReference type="PANTHER" id="PTHR43842:SF2">
    <property type="entry name" value="PROPIONYL-COA CARBOXYLASE BETA CHAIN, MITOCHONDRIAL"/>
    <property type="match status" value="1"/>
</dbReference>